<dbReference type="SUPFAM" id="SSF50978">
    <property type="entry name" value="WD40 repeat-like"/>
    <property type="match status" value="1"/>
</dbReference>
<protein>
    <submittedName>
        <fullName evidence="1">Uncharacterized protein</fullName>
    </submittedName>
</protein>
<dbReference type="InterPro" id="IPR036322">
    <property type="entry name" value="WD40_repeat_dom_sf"/>
</dbReference>
<dbReference type="Proteomes" id="UP001642409">
    <property type="component" value="Unassembled WGS sequence"/>
</dbReference>
<dbReference type="InterPro" id="IPR015943">
    <property type="entry name" value="WD40/YVTN_repeat-like_dom_sf"/>
</dbReference>
<sequence>MSIKSNYLYFGCLNAIHRYNLSTEVHQVISFLNLPLACDDNIVIMSDGSFWEIDFDQTEIKKLNSPYQGSLFSVCMKNDFIFLGTSFDKLLVCKRNENNSIQVHQTIDLPAYPVYSVNFDAMLSCSAGKSHFTFTYSYEAQQFVQQSVNASKSRIWSVSGDYFGNDLGELYFKDKHIISLFEAPIRQILPYNNCLVCVQNNNAIFIVDLYDNFRMIQQPNIPSKEINCACAFKEELVTVSEDQYLTVYKNASQMFQMRFEASLKSVAVLNDYIVIGGCKNLLCLLKLNSFYQVEQIITSSYQKEVQNFKFTSIVTINDLIIASDSTGFIHVYSLINNNLTLLFTFNLETVVFKLSVYKNQILYSGTQKYGLIDLEFEEIFKIVEKVQKGEINVPLVEIIKNQTSVVEYTHNQQKLHSVLEQSNEELGSGNECFQIKEEICVCFDSGKVILCDEKLNTRIEKDISHSGILCGANIRNQIRVVGWDRIVRNLDMELTIVQNEIIDVYQLHKMIELNEKMVIVGNGIVFE</sequence>
<reference evidence="1 2" key="1">
    <citation type="submission" date="2024-07" db="EMBL/GenBank/DDBJ databases">
        <authorList>
            <person name="Akdeniz Z."/>
        </authorList>
    </citation>
    <scope>NUCLEOTIDE SEQUENCE [LARGE SCALE GENOMIC DNA]</scope>
</reference>
<dbReference type="EMBL" id="CAXDID020000002">
    <property type="protein sequence ID" value="CAL5970903.1"/>
    <property type="molecule type" value="Genomic_DNA"/>
</dbReference>
<proteinExistence type="predicted"/>
<gene>
    <name evidence="1" type="ORF">HINF_LOCUS843</name>
</gene>
<keyword evidence="2" id="KW-1185">Reference proteome</keyword>
<evidence type="ECO:0000313" key="1">
    <source>
        <dbReference type="EMBL" id="CAL5970903.1"/>
    </source>
</evidence>
<organism evidence="1 2">
    <name type="scientific">Hexamita inflata</name>
    <dbReference type="NCBI Taxonomy" id="28002"/>
    <lineage>
        <taxon>Eukaryota</taxon>
        <taxon>Metamonada</taxon>
        <taxon>Diplomonadida</taxon>
        <taxon>Hexamitidae</taxon>
        <taxon>Hexamitinae</taxon>
        <taxon>Hexamita</taxon>
    </lineage>
</organism>
<comment type="caution">
    <text evidence="1">The sequence shown here is derived from an EMBL/GenBank/DDBJ whole genome shotgun (WGS) entry which is preliminary data.</text>
</comment>
<name>A0ABP1GHZ7_9EUKA</name>
<accession>A0ABP1GHZ7</accession>
<evidence type="ECO:0000313" key="2">
    <source>
        <dbReference type="Proteomes" id="UP001642409"/>
    </source>
</evidence>
<dbReference type="Gene3D" id="2.130.10.10">
    <property type="entry name" value="YVTN repeat-like/Quinoprotein amine dehydrogenase"/>
    <property type="match status" value="1"/>
</dbReference>